<dbReference type="EMBL" id="JACXAE010000109">
    <property type="protein sequence ID" value="MBD2777274.1"/>
    <property type="molecule type" value="Genomic_DNA"/>
</dbReference>
<evidence type="ECO:0000256" key="5">
    <source>
        <dbReference type="ARBA" id="ARBA00022573"/>
    </source>
</evidence>
<comment type="caution">
    <text evidence="9">Lacks conserved residue(s) required for the propagation of feature annotation.</text>
</comment>
<name>A0A8J6XS18_9CYAN</name>
<evidence type="ECO:0000256" key="1">
    <source>
        <dbReference type="ARBA" id="ARBA00004651"/>
    </source>
</evidence>
<evidence type="ECO:0000256" key="4">
    <source>
        <dbReference type="ARBA" id="ARBA00022475"/>
    </source>
</evidence>
<dbReference type="Proteomes" id="UP000629098">
    <property type="component" value="Unassembled WGS sequence"/>
</dbReference>
<evidence type="ECO:0000256" key="8">
    <source>
        <dbReference type="ARBA" id="ARBA00023136"/>
    </source>
</evidence>
<evidence type="ECO:0000313" key="10">
    <source>
        <dbReference type="EMBL" id="MBD2777274.1"/>
    </source>
</evidence>
<dbReference type="GO" id="GO:0005886">
    <property type="term" value="C:plasma membrane"/>
    <property type="evidence" value="ECO:0007669"/>
    <property type="project" value="UniProtKB-SubCell"/>
</dbReference>
<evidence type="ECO:0000256" key="6">
    <source>
        <dbReference type="ARBA" id="ARBA00022692"/>
    </source>
</evidence>
<reference evidence="10" key="1">
    <citation type="submission" date="2020-09" db="EMBL/GenBank/DDBJ databases">
        <title>Iningainema tapete sp. nov. (Scytonemataceae, Cyanobacteria) from greenhouses in central Florida (USA) produces two types of nodularin with biosynthetic potential for microcystin-LR and anabaenopeptins.</title>
        <authorList>
            <person name="Berthold D.E."/>
            <person name="Lefler F.W."/>
            <person name="Huang I.-S."/>
            <person name="Abdulla H."/>
            <person name="Zimba P.V."/>
            <person name="Laughinghouse H.D. IV."/>
        </authorList>
    </citation>
    <scope>NUCLEOTIDE SEQUENCE</scope>
    <source>
        <strain evidence="10">BLCCT55</strain>
    </source>
</reference>
<dbReference type="PANTHER" id="PTHR34308">
    <property type="entry name" value="COBALAMIN BIOSYNTHESIS PROTEIN CBIB"/>
    <property type="match status" value="1"/>
</dbReference>
<gene>
    <name evidence="9" type="primary">cobD</name>
    <name evidence="10" type="ORF">ICL16_35810</name>
</gene>
<keyword evidence="6 9" id="KW-0812">Transmembrane</keyword>
<dbReference type="InterPro" id="IPR004485">
    <property type="entry name" value="Cobalamin_biosynth_CobD/CbiB"/>
</dbReference>
<comment type="pathway">
    <text evidence="2 9">Cofactor biosynthesis; adenosylcobalamin biosynthesis.</text>
</comment>
<proteinExistence type="inferred from homology"/>
<dbReference type="GO" id="GO:0015420">
    <property type="term" value="F:ABC-type vitamin B12 transporter activity"/>
    <property type="evidence" value="ECO:0007669"/>
    <property type="project" value="UniProtKB-UniRule"/>
</dbReference>
<keyword evidence="8 9" id="KW-0472">Membrane</keyword>
<evidence type="ECO:0000256" key="3">
    <source>
        <dbReference type="ARBA" id="ARBA00006263"/>
    </source>
</evidence>
<keyword evidence="5 9" id="KW-0169">Cobalamin biosynthesis</keyword>
<evidence type="ECO:0000256" key="2">
    <source>
        <dbReference type="ARBA" id="ARBA00004953"/>
    </source>
</evidence>
<feature type="transmembrane region" description="Helical" evidence="9">
    <location>
        <begin position="161"/>
        <end position="182"/>
    </location>
</feature>
<keyword evidence="7 9" id="KW-1133">Transmembrane helix</keyword>
<dbReference type="PANTHER" id="PTHR34308:SF1">
    <property type="entry name" value="COBALAMIN BIOSYNTHESIS PROTEIN CBIB"/>
    <property type="match status" value="1"/>
</dbReference>
<dbReference type="HAMAP" id="MF_00024">
    <property type="entry name" value="CobD_CbiB"/>
    <property type="match status" value="1"/>
</dbReference>
<comment type="similarity">
    <text evidence="3 9">Belongs to the CobD/CbiB family.</text>
</comment>
<comment type="function">
    <text evidence="9">Converts cobyric acid to cobinamide by the addition of aminopropanol on the F carboxylic group.</text>
</comment>
<evidence type="ECO:0000256" key="9">
    <source>
        <dbReference type="HAMAP-Rule" id="MF_00024"/>
    </source>
</evidence>
<comment type="caution">
    <text evidence="10">The sequence shown here is derived from an EMBL/GenBank/DDBJ whole genome shotgun (WGS) entry which is preliminary data.</text>
</comment>
<protein>
    <recommendedName>
        <fullName evidence="9">Cobalamin biosynthesis protein CobD</fullName>
    </recommendedName>
</protein>
<dbReference type="AlphaFoldDB" id="A0A8J6XS18"/>
<comment type="subcellular location">
    <subcellularLocation>
        <location evidence="1 9">Cell membrane</location>
        <topology evidence="1 9">Multi-pass membrane protein</topology>
    </subcellularLocation>
</comment>
<dbReference type="Pfam" id="PF03186">
    <property type="entry name" value="CobD_Cbib"/>
    <property type="match status" value="1"/>
</dbReference>
<keyword evidence="4 9" id="KW-1003">Cell membrane</keyword>
<sequence length="332" mass="36361">MTEAVVLIIAATLDYLIGDPRGWLHPVQVMGWIITRLSKFTLTYCHHPLTQRIAGIALALLLIFGSALSSIWMIQTARWLHPLLGTVTEIILLASCFALKSLRVAAESVLQPLTLGQLTEARSILSNYVGRDTQKLTEPEILRAILETVTENATDGVMAPLFYAIVGAFIPGVGATPLALAYKASSTLDSMVGYKQAPYTYLGWFSAKSEDYLTWIPCRLTVITLALLSGKPQHVWRICCRDAIKDPSPNSGWSECAYAAIFGVQMGGTNWYRGVAKDKPLLGDVINPITPIIIQKALQLTRIAFLLWLGVACALNPRLLEEVGDLICAMFS</sequence>
<organism evidence="10 11">
    <name type="scientific">Iningainema tapete BLCC-T55</name>
    <dbReference type="NCBI Taxonomy" id="2748662"/>
    <lineage>
        <taxon>Bacteria</taxon>
        <taxon>Bacillati</taxon>
        <taxon>Cyanobacteriota</taxon>
        <taxon>Cyanophyceae</taxon>
        <taxon>Nostocales</taxon>
        <taxon>Scytonemataceae</taxon>
        <taxon>Iningainema tapete</taxon>
    </lineage>
</organism>
<dbReference type="GO" id="GO:0009236">
    <property type="term" value="P:cobalamin biosynthetic process"/>
    <property type="evidence" value="ECO:0007669"/>
    <property type="project" value="UniProtKB-UniRule"/>
</dbReference>
<dbReference type="NCBIfam" id="TIGR00380">
    <property type="entry name" value="cobal_cbiB"/>
    <property type="match status" value="1"/>
</dbReference>
<accession>A0A8J6XS18</accession>
<evidence type="ECO:0000256" key="7">
    <source>
        <dbReference type="ARBA" id="ARBA00022989"/>
    </source>
</evidence>
<feature type="transmembrane region" description="Helical" evidence="9">
    <location>
        <begin position="53"/>
        <end position="73"/>
    </location>
</feature>
<evidence type="ECO:0000313" key="11">
    <source>
        <dbReference type="Proteomes" id="UP000629098"/>
    </source>
</evidence>
<dbReference type="RefSeq" id="WP_190836347.1">
    <property type="nucleotide sequence ID" value="NZ_CAWPPI010000109.1"/>
</dbReference>
<keyword evidence="11" id="KW-1185">Reference proteome</keyword>
<dbReference type="GO" id="GO:0048472">
    <property type="term" value="F:threonine-phosphate decarboxylase activity"/>
    <property type="evidence" value="ECO:0007669"/>
    <property type="project" value="InterPro"/>
</dbReference>
<dbReference type="UniPathway" id="UPA00148"/>